<dbReference type="EMBL" id="OU892279">
    <property type="protein sequence ID" value="CAG9766340.1"/>
    <property type="molecule type" value="Genomic_DNA"/>
</dbReference>
<dbReference type="PROSITE" id="PS51477">
    <property type="entry name" value="PAH"/>
    <property type="match status" value="3"/>
</dbReference>
<feature type="compositionally biased region" description="Acidic residues" evidence="19">
    <location>
        <begin position="863"/>
        <end position="874"/>
    </location>
</feature>
<evidence type="ECO:0000256" key="8">
    <source>
        <dbReference type="ARBA" id="ARBA00023015"/>
    </source>
</evidence>
<dbReference type="SMART" id="SM00761">
    <property type="entry name" value="HDAC_interact"/>
    <property type="match status" value="1"/>
</dbReference>
<keyword evidence="5" id="KW-0677">Repeat</keyword>
<dbReference type="GO" id="GO:0048511">
    <property type="term" value="P:rhythmic process"/>
    <property type="evidence" value="ECO:0007669"/>
    <property type="project" value="UniProtKB-KW"/>
</dbReference>
<keyword evidence="8" id="KW-0805">Transcription regulation</keyword>
<protein>
    <recommendedName>
        <fullName evidence="15">Paired amphipathic helix protein Sin3a</fullName>
    </recommendedName>
    <alternativeName>
        <fullName evidence="16">Histone deacetylase complex subunit Sin3a</fullName>
    </alternativeName>
    <alternativeName>
        <fullName evidence="17">Transcriptional corepressor Sin3a</fullName>
    </alternativeName>
</protein>
<keyword evidence="11" id="KW-0804">Transcription</keyword>
<dbReference type="SUPFAM" id="SSF47762">
    <property type="entry name" value="PAH2 domain"/>
    <property type="match status" value="3"/>
</dbReference>
<comment type="subcellular location">
    <subcellularLocation>
        <location evidence="1">Nucleus</location>
        <location evidence="1">Nucleolus</location>
    </subcellularLocation>
</comment>
<evidence type="ECO:0000256" key="7">
    <source>
        <dbReference type="ARBA" id="ARBA00022990"/>
    </source>
</evidence>
<comment type="function">
    <text evidence="13">Acts as a transcriptional repressor. Corepressor for REST. Interacts with MXI1 to repress MYC responsive genes and antagonize MYC oncogenic activities. Also interacts with MXD1-MAX heterodimers to repress transcription by tethering SIN3A to DNA. Acts cooperatively with OGT to repress transcription in parallel with histone deacetylation. Involved in the control of the circadian rhythms. Required for the transcriptional repression of circadian target genes, such as PER1, mediated by the large PER complex through histone deacetylation. Cooperates with FOXK1 to regulate cell cycle progression probably by repressing cell cycle inhibitor genes expression. Required for cortical neuron differentiation and callosal axon elongation.</text>
</comment>
<keyword evidence="4" id="KW-0597">Phosphoprotein</keyword>
<comment type="subunit">
    <text evidence="14">Interacts with ARID4B, BRMS1L, HCFC1, HDAC1, HDAC2, MXI1, SAP30L, SAP130, SFPQ and TOPORS. Interacts with OGT (via TPRs 1-6); the interaction mediates transcriptional repression in parallel with histone deacetylase. Interacts with BAZ2A, MXD1, MXD3, MXD4, MBD2, DACH1, NCOR1, NR4A2, REST, RLIM, SAP30, SETDB1, SMYD2, and SUDS3. Interacts with PHF12 in a complex composed of HDAC1, PHF12 and SAP30. Interacts with TET1; the interaction recruits SIN3A to gene promoters. The large PER complex involved in the histone deacetylation is composed of at least HDAC1, PER2, SFPQ and SIN3A. Interacts with KLF11. Interacts with PPHLN1. Found in a complex with YY1, GON4L and HDAC1. Interacts (via PAH2) with FOXK1. Interacts with FOXK2. Found in a complex composed of at least SINHCAF, SIN3A, HDAC1, SAP30, RBBP4, OGT and TET1. Interacts with SINHCAF. Interacts with SPHK2.</text>
</comment>
<evidence type="ECO:0000256" key="10">
    <source>
        <dbReference type="ARBA" id="ARBA00023108"/>
    </source>
</evidence>
<feature type="compositionally biased region" description="Low complexity" evidence="19">
    <location>
        <begin position="878"/>
        <end position="890"/>
    </location>
</feature>
<dbReference type="FunFam" id="1.20.1160.11:FF:000001">
    <property type="entry name" value="Paired amphipathic helix protein Sin3"/>
    <property type="match status" value="1"/>
</dbReference>
<evidence type="ECO:0000256" key="13">
    <source>
        <dbReference type="ARBA" id="ARBA00056268"/>
    </source>
</evidence>
<dbReference type="Gene3D" id="1.20.1160.11">
    <property type="entry name" value="Paired amphipathic helix"/>
    <property type="match status" value="3"/>
</dbReference>
<evidence type="ECO:0000259" key="20">
    <source>
        <dbReference type="SMART" id="SM00761"/>
    </source>
</evidence>
<feature type="region of interest" description="Disordered" evidence="19">
    <location>
        <begin position="858"/>
        <end position="935"/>
    </location>
</feature>
<dbReference type="Pfam" id="PF16879">
    <property type="entry name" value="Sin3a_C"/>
    <property type="match status" value="1"/>
</dbReference>
<evidence type="ECO:0000256" key="19">
    <source>
        <dbReference type="SAM" id="MobiDB-lite"/>
    </source>
</evidence>
<evidence type="ECO:0000256" key="15">
    <source>
        <dbReference type="ARBA" id="ARBA00068512"/>
    </source>
</evidence>
<dbReference type="FunFam" id="1.20.1160.11:FF:000004">
    <property type="entry name" value="Paired amphipathic helix protein Sin3a"/>
    <property type="match status" value="1"/>
</dbReference>
<dbReference type="GO" id="GO:0070822">
    <property type="term" value="C:Sin3-type complex"/>
    <property type="evidence" value="ECO:0007669"/>
    <property type="project" value="TreeGrafter"/>
</dbReference>
<feature type="compositionally biased region" description="Low complexity" evidence="19">
    <location>
        <begin position="260"/>
        <end position="275"/>
    </location>
</feature>
<dbReference type="InterPro" id="IPR003822">
    <property type="entry name" value="PAH"/>
</dbReference>
<keyword evidence="2" id="KW-0678">Repressor</keyword>
<evidence type="ECO:0000256" key="9">
    <source>
        <dbReference type="ARBA" id="ARBA00023054"/>
    </source>
</evidence>
<keyword evidence="10" id="KW-0090">Biological rhythms</keyword>
<evidence type="ECO:0000256" key="1">
    <source>
        <dbReference type="ARBA" id="ARBA00004604"/>
    </source>
</evidence>
<feature type="region of interest" description="Disordered" evidence="19">
    <location>
        <begin position="206"/>
        <end position="283"/>
    </location>
</feature>
<evidence type="ECO:0000256" key="16">
    <source>
        <dbReference type="ARBA" id="ARBA00075105"/>
    </source>
</evidence>
<keyword evidence="6" id="KW-0832">Ubl conjugation</keyword>
<accession>A0A9N9MK15</accession>
<evidence type="ECO:0000313" key="22">
    <source>
        <dbReference type="Proteomes" id="UP001152799"/>
    </source>
</evidence>
<organism evidence="21 22">
    <name type="scientific">Ceutorhynchus assimilis</name>
    <name type="common">cabbage seed weevil</name>
    <dbReference type="NCBI Taxonomy" id="467358"/>
    <lineage>
        <taxon>Eukaryota</taxon>
        <taxon>Metazoa</taxon>
        <taxon>Ecdysozoa</taxon>
        <taxon>Arthropoda</taxon>
        <taxon>Hexapoda</taxon>
        <taxon>Insecta</taxon>
        <taxon>Pterygota</taxon>
        <taxon>Neoptera</taxon>
        <taxon>Endopterygota</taxon>
        <taxon>Coleoptera</taxon>
        <taxon>Polyphaga</taxon>
        <taxon>Cucujiformia</taxon>
        <taxon>Curculionidae</taxon>
        <taxon>Ceutorhynchinae</taxon>
        <taxon>Ceutorhynchus</taxon>
    </lineage>
</organism>
<evidence type="ECO:0000256" key="17">
    <source>
        <dbReference type="ARBA" id="ARBA00081271"/>
    </source>
</evidence>
<dbReference type="OrthoDB" id="10265969at2759"/>
<feature type="compositionally biased region" description="Polar residues" evidence="19">
    <location>
        <begin position="79"/>
        <end position="88"/>
    </location>
</feature>
<proteinExistence type="predicted"/>
<dbReference type="GO" id="GO:0005730">
    <property type="term" value="C:nucleolus"/>
    <property type="evidence" value="ECO:0007669"/>
    <property type="project" value="UniProtKB-SubCell"/>
</dbReference>
<dbReference type="Pfam" id="PF02671">
    <property type="entry name" value="PAH"/>
    <property type="match status" value="3"/>
</dbReference>
<dbReference type="GO" id="GO:0061629">
    <property type="term" value="F:RNA polymerase II-specific DNA-binding transcription factor binding"/>
    <property type="evidence" value="ECO:0007669"/>
    <property type="project" value="UniProtKB-ARBA"/>
</dbReference>
<evidence type="ECO:0000256" key="12">
    <source>
        <dbReference type="ARBA" id="ARBA00023242"/>
    </source>
</evidence>
<feature type="compositionally biased region" description="Pro residues" evidence="19">
    <location>
        <begin position="235"/>
        <end position="252"/>
    </location>
</feature>
<dbReference type="GO" id="GO:0003714">
    <property type="term" value="F:transcription corepressor activity"/>
    <property type="evidence" value="ECO:0007669"/>
    <property type="project" value="InterPro"/>
</dbReference>
<feature type="compositionally biased region" description="Basic and acidic residues" evidence="19">
    <location>
        <begin position="906"/>
        <end position="927"/>
    </location>
</feature>
<reference evidence="21" key="1">
    <citation type="submission" date="2022-01" db="EMBL/GenBank/DDBJ databases">
        <authorList>
            <person name="King R."/>
        </authorList>
    </citation>
    <scope>NUCLEOTIDE SEQUENCE</scope>
</reference>
<feature type="region of interest" description="Disordered" evidence="19">
    <location>
        <begin position="1"/>
        <end position="31"/>
    </location>
</feature>
<dbReference type="InterPro" id="IPR031693">
    <property type="entry name" value="Sin3_C"/>
</dbReference>
<keyword evidence="9" id="KW-0175">Coiled coil</keyword>
<dbReference type="FunFam" id="1.20.1160.11:FF:000002">
    <property type="entry name" value="Paired amphipathic helix protein SIN3"/>
    <property type="match status" value="1"/>
</dbReference>
<name>A0A9N9MK15_9CUCU</name>
<dbReference type="InterPro" id="IPR036600">
    <property type="entry name" value="PAH_sf"/>
</dbReference>
<evidence type="ECO:0000256" key="2">
    <source>
        <dbReference type="ARBA" id="ARBA00022491"/>
    </source>
</evidence>
<evidence type="ECO:0000313" key="21">
    <source>
        <dbReference type="EMBL" id="CAG9766340.1"/>
    </source>
</evidence>
<evidence type="ECO:0000256" key="4">
    <source>
        <dbReference type="ARBA" id="ARBA00022553"/>
    </source>
</evidence>
<evidence type="ECO:0000256" key="11">
    <source>
        <dbReference type="ARBA" id="ARBA00023163"/>
    </source>
</evidence>
<evidence type="ECO:0000256" key="18">
    <source>
        <dbReference type="PROSITE-ProRule" id="PRU00810"/>
    </source>
</evidence>
<keyword evidence="22" id="KW-1185">Reference proteome</keyword>
<dbReference type="Proteomes" id="UP001152799">
    <property type="component" value="Chromosome 3"/>
</dbReference>
<dbReference type="GO" id="GO:0000122">
    <property type="term" value="P:negative regulation of transcription by RNA polymerase II"/>
    <property type="evidence" value="ECO:0007669"/>
    <property type="project" value="TreeGrafter"/>
</dbReference>
<evidence type="ECO:0000256" key="6">
    <source>
        <dbReference type="ARBA" id="ARBA00022843"/>
    </source>
</evidence>
<feature type="region of interest" description="Disordered" evidence="19">
    <location>
        <begin position="67"/>
        <end position="113"/>
    </location>
</feature>
<keyword evidence="3" id="KW-1017">Isopeptide bond</keyword>
<sequence>MKRLRVDEPSKEATSGSPLSGPLYRQSLPNSAPALAYPGTVKVLSEGMQSSLYSQAPPVSYATMPVAAAPHSGGKPQSMPLSATSHNAMHTAGASPPSANLQESPQQQSPSSFQRLKVEDALSYLDLVKYKFGTKPQVYNDFLDIMKEFKSQSIDTPGVIQRVSSLFKGFPDLIVGFNTFLPPGYKIEVQRSDQGGYAFSVSVSVPSPTGTVSSDPQKSSMILSGSGRINMSGPPSQPPPPPSQLPQPPPQQLPQAQHIVSVPSPQQQPLSLPPVVHHPTSGYRLSPQPNYGLSLSAAQAAVNHALQGHTEPPQNQPVEFNHAISYVNKIKNRFQGQPEKYKRFLEILHTYQKEQRTMKEANVGNNAKHLTEQEVYSQVAKLFENQSDLLAEFGQFLPDATSHINQAPVMEHSNSVSKKSSKPYQKDHMPDRHISHKSSHQSGSVKRSSPPYSSYHHRDMPPTKKHKVSPAYRDVTLSEAAKYGTLNDYAFFDKVHKALKSQEGYNMFLRCLVLFNQEIISKTELLQLVSPSLGKYPELLKFFREFVNQHVGAGETEPVQYNLQRSERPPGGEHVLEIDFSTAKRLGASYCLTPKAQEGLMCSGRTQLCKEVLNDQWVSFPTWSEDSTFVSSRKTQYEEYMYRCEDERFELDVVIETNASTIRVLEAVNKKMSRMSQEELNKFKLDDGLGGTSHTLHQRALKRIYGERAPEIIEGLKKNPYTAVPVILKRLKLKEDEWREAQKGFNKIWREQNEKYYLKSLDHTGINFKQTDLKAIRSKSLFNEIESIFDDRHEQTEEGADPPTGPHIVVPYREKSILDDAANLLIHHVKRQTGIQKGEKRKIKQLLRHFLPDLFFHSRQPLSDDEREEDDENEDKPSPNSSPKNTPNSSKESKPEEGAAIPGPSSERESSPDIKSDSEMKDEDFKVPPHAQSSNPQEAYSLFMANNYWYVFFRLHAILCERLLRVYERAVKIAQEERCNGQNRKESTAIALRLKPKPQIEFEDYYPAFLDMVKNLLDGNMEANTYEDTMREMFGIHAYIAFTLDKIVSYAVRQLQHCVTERTALSCTELYLKESKRNAAGGLCSTAHKRFYLEEAYQRAAEKVVQDDSCFKIYIYKCDCRITIELLDTEQEHTKKTEDTNKWNSFKECYTSLPHPESDKPIAPLYLGRNLRLYKKRQTLKNKKSRICPADEDDSCSQNKDQIDLKTANNSRRENEENMDIFVEALERKLNERAPERSDNAQVNFEIGDEQECKFNMHEAKVTFTYKKDSYLYKNSAFFKARQSHPKVTKRKSSKFRGWLKKWANSNVSDVQARHCTDWLMGRGENVVPNRTRVMTDNDLQRTPYVPYNRYRVDILCSSSNSSVSSDGATTPTT</sequence>
<feature type="compositionally biased region" description="Basic and acidic residues" evidence="19">
    <location>
        <begin position="1"/>
        <end position="11"/>
    </location>
</feature>
<keyword evidence="7" id="KW-0007">Acetylation</keyword>
<feature type="domain" description="Histone deacetylase interacting" evidence="20">
    <location>
        <begin position="582"/>
        <end position="682"/>
    </location>
</feature>
<evidence type="ECO:0000256" key="14">
    <source>
        <dbReference type="ARBA" id="ARBA00061761"/>
    </source>
</evidence>
<dbReference type="InterPro" id="IPR039774">
    <property type="entry name" value="Sin3-like"/>
</dbReference>
<feature type="compositionally biased region" description="Polar residues" evidence="19">
    <location>
        <begin position="440"/>
        <end position="452"/>
    </location>
</feature>
<evidence type="ECO:0000256" key="5">
    <source>
        <dbReference type="ARBA" id="ARBA00022737"/>
    </source>
</evidence>
<dbReference type="InterPro" id="IPR013194">
    <property type="entry name" value="HDAC_interact_dom"/>
</dbReference>
<feature type="compositionally biased region" description="Polar residues" evidence="19">
    <location>
        <begin position="215"/>
        <end position="229"/>
    </location>
</feature>
<feature type="region of interest" description="Disordered" evidence="19">
    <location>
        <begin position="410"/>
        <end position="470"/>
    </location>
</feature>
<keyword evidence="12 18" id="KW-0539">Nucleus</keyword>
<feature type="compositionally biased region" description="Low complexity" evidence="19">
    <location>
        <begin position="102"/>
        <end position="112"/>
    </location>
</feature>
<evidence type="ECO:0000256" key="3">
    <source>
        <dbReference type="ARBA" id="ARBA00022499"/>
    </source>
</evidence>
<dbReference type="Pfam" id="PF08295">
    <property type="entry name" value="Sin3_corepress"/>
    <property type="match status" value="1"/>
</dbReference>
<gene>
    <name evidence="21" type="ORF">CEUTPL_LOCUS6925</name>
</gene>
<feature type="compositionally biased region" description="Basic and acidic residues" evidence="19">
    <location>
        <begin position="424"/>
        <end position="433"/>
    </location>
</feature>
<dbReference type="PANTHER" id="PTHR12346">
    <property type="entry name" value="SIN3B-RELATED"/>
    <property type="match status" value="1"/>
</dbReference>
<dbReference type="PANTHER" id="PTHR12346:SF0">
    <property type="entry name" value="SIN3A, ISOFORM G"/>
    <property type="match status" value="1"/>
</dbReference>